<dbReference type="Proteomes" id="UP000486351">
    <property type="component" value="Unassembled WGS sequence"/>
</dbReference>
<evidence type="ECO:0000256" key="1">
    <source>
        <dbReference type="SAM" id="MobiDB-lite"/>
    </source>
</evidence>
<feature type="non-terminal residue" evidence="2">
    <location>
        <position position="1"/>
    </location>
</feature>
<evidence type="ECO:0000313" key="3">
    <source>
        <dbReference type="Proteomes" id="UP000486351"/>
    </source>
</evidence>
<gene>
    <name evidence="2" type="ORF">PF008_g31325</name>
</gene>
<reference evidence="2 3" key="1">
    <citation type="submission" date="2018-09" db="EMBL/GenBank/DDBJ databases">
        <title>Genomic investigation of the strawberry pathogen Phytophthora fragariae indicates pathogenicity is determined by transcriptional variation in three key races.</title>
        <authorList>
            <person name="Adams T.M."/>
            <person name="Armitage A.D."/>
            <person name="Sobczyk M.K."/>
            <person name="Bates H.J."/>
            <person name="Dunwell J.M."/>
            <person name="Nellist C.F."/>
            <person name="Harrison R.J."/>
        </authorList>
    </citation>
    <scope>NUCLEOTIDE SEQUENCE [LARGE SCALE GENOMIC DNA]</scope>
    <source>
        <strain evidence="2 3">NOV-77</strain>
    </source>
</reference>
<organism evidence="2 3">
    <name type="scientific">Phytophthora fragariae</name>
    <dbReference type="NCBI Taxonomy" id="53985"/>
    <lineage>
        <taxon>Eukaryota</taxon>
        <taxon>Sar</taxon>
        <taxon>Stramenopiles</taxon>
        <taxon>Oomycota</taxon>
        <taxon>Peronosporomycetes</taxon>
        <taxon>Peronosporales</taxon>
        <taxon>Peronosporaceae</taxon>
        <taxon>Phytophthora</taxon>
    </lineage>
</organism>
<dbReference type="EMBL" id="QXFY01006838">
    <property type="protein sequence ID" value="KAE9267586.1"/>
    <property type="molecule type" value="Genomic_DNA"/>
</dbReference>
<protein>
    <submittedName>
        <fullName evidence="2">Uncharacterized protein</fullName>
    </submittedName>
</protein>
<evidence type="ECO:0000313" key="2">
    <source>
        <dbReference type="EMBL" id="KAE9267586.1"/>
    </source>
</evidence>
<comment type="caution">
    <text evidence="2">The sequence shown here is derived from an EMBL/GenBank/DDBJ whole genome shotgun (WGS) entry which is preliminary data.</text>
</comment>
<proteinExistence type="predicted"/>
<name>A0A6G0Q2Z5_9STRA</name>
<sequence length="137" mass="15480">SERSLSPPVVEAEYLRRRLLRDHKEDKTAKATRTKGKPTEPQSGKGLGVLCIYPGCTAPVMYTESWKNHTIKAHLKTTGDTYMKHHRNSYEVSVDQAVLLNDAEHRQAHADVQDRQHRAIAGPTQGALRPRLGRQVY</sequence>
<dbReference type="AlphaFoldDB" id="A0A6G0Q2Z5"/>
<feature type="region of interest" description="Disordered" evidence="1">
    <location>
        <begin position="16"/>
        <end position="44"/>
    </location>
</feature>
<accession>A0A6G0Q2Z5</accession>